<keyword evidence="2 3" id="KW-0378">Hydrolase</keyword>
<feature type="binding site" evidence="2">
    <location>
        <position position="91"/>
    </location>
    <ligand>
        <name>Fe cation</name>
        <dbReference type="ChEBI" id="CHEBI:24875"/>
    </ligand>
</feature>
<feature type="active site" evidence="2">
    <location>
        <position position="134"/>
    </location>
</feature>
<proteinExistence type="inferred from homology"/>
<comment type="caution">
    <text evidence="3">The sequence shown here is derived from an EMBL/GenBank/DDBJ whole genome shotgun (WGS) entry which is preliminary data.</text>
</comment>
<evidence type="ECO:0000256" key="2">
    <source>
        <dbReference type="HAMAP-Rule" id="MF_00163"/>
    </source>
</evidence>
<dbReference type="GO" id="GO:0006412">
    <property type="term" value="P:translation"/>
    <property type="evidence" value="ECO:0007669"/>
    <property type="project" value="UniProtKB-UniRule"/>
</dbReference>
<dbReference type="GO" id="GO:0042586">
    <property type="term" value="F:peptide deformylase activity"/>
    <property type="evidence" value="ECO:0007669"/>
    <property type="project" value="UniProtKB-UniRule"/>
</dbReference>
<dbReference type="GO" id="GO:0046872">
    <property type="term" value="F:metal ion binding"/>
    <property type="evidence" value="ECO:0007669"/>
    <property type="project" value="UniProtKB-KW"/>
</dbReference>
<dbReference type="NCBIfam" id="TIGR00079">
    <property type="entry name" value="pept_deformyl"/>
    <property type="match status" value="1"/>
</dbReference>
<dbReference type="Gene3D" id="3.90.45.10">
    <property type="entry name" value="Peptide deformylase"/>
    <property type="match status" value="1"/>
</dbReference>
<dbReference type="PANTHER" id="PTHR10458:SF22">
    <property type="entry name" value="PEPTIDE DEFORMYLASE"/>
    <property type="match status" value="1"/>
</dbReference>
<dbReference type="PIRSF" id="PIRSF004749">
    <property type="entry name" value="Pep_def"/>
    <property type="match status" value="1"/>
</dbReference>
<dbReference type="SUPFAM" id="SSF56420">
    <property type="entry name" value="Peptide deformylase"/>
    <property type="match status" value="1"/>
</dbReference>
<dbReference type="EMBL" id="JAAGRR010000029">
    <property type="protein sequence ID" value="NDY41999.1"/>
    <property type="molecule type" value="Genomic_DNA"/>
</dbReference>
<evidence type="ECO:0000313" key="3">
    <source>
        <dbReference type="EMBL" id="NDY41999.1"/>
    </source>
</evidence>
<evidence type="ECO:0000313" key="4">
    <source>
        <dbReference type="Proteomes" id="UP000469346"/>
    </source>
</evidence>
<dbReference type="HAMAP" id="MF_00163">
    <property type="entry name" value="Pep_deformylase"/>
    <property type="match status" value="1"/>
</dbReference>
<protein>
    <recommendedName>
        <fullName evidence="2">Peptide deformylase</fullName>
        <shortName evidence="2">PDF</shortName>
        <ecNumber evidence="2">3.5.1.88</ecNumber>
    </recommendedName>
    <alternativeName>
        <fullName evidence="2">Polypeptide deformylase</fullName>
    </alternativeName>
</protein>
<comment type="catalytic activity">
    <reaction evidence="2">
        <text>N-terminal N-formyl-L-methionyl-[peptide] + H2O = N-terminal L-methionyl-[peptide] + formate</text>
        <dbReference type="Rhea" id="RHEA:24420"/>
        <dbReference type="Rhea" id="RHEA-COMP:10639"/>
        <dbReference type="Rhea" id="RHEA-COMP:10640"/>
        <dbReference type="ChEBI" id="CHEBI:15377"/>
        <dbReference type="ChEBI" id="CHEBI:15740"/>
        <dbReference type="ChEBI" id="CHEBI:49298"/>
        <dbReference type="ChEBI" id="CHEBI:64731"/>
        <dbReference type="EC" id="3.5.1.88"/>
    </reaction>
</comment>
<feature type="binding site" evidence="2">
    <location>
        <position position="133"/>
    </location>
    <ligand>
        <name>Fe cation</name>
        <dbReference type="ChEBI" id="CHEBI:24875"/>
    </ligand>
</feature>
<dbReference type="PANTHER" id="PTHR10458">
    <property type="entry name" value="PEPTIDE DEFORMYLASE"/>
    <property type="match status" value="1"/>
</dbReference>
<dbReference type="AlphaFoldDB" id="A0A6N9TLK4"/>
<accession>A0A6N9TLK4</accession>
<keyword evidence="2" id="KW-0479">Metal-binding</keyword>
<dbReference type="Pfam" id="PF01327">
    <property type="entry name" value="Pep_deformylase"/>
    <property type="match status" value="1"/>
</dbReference>
<dbReference type="Proteomes" id="UP000469346">
    <property type="component" value="Unassembled WGS sequence"/>
</dbReference>
<gene>
    <name evidence="2 3" type="primary">def</name>
    <name evidence="3" type="ORF">G3N55_03930</name>
</gene>
<keyword evidence="2" id="KW-0408">Iron</keyword>
<reference evidence="3 4" key="1">
    <citation type="submission" date="2020-02" db="EMBL/GenBank/DDBJ databases">
        <title>Comparative genomics of sulfur disproportionating microorganisms.</title>
        <authorList>
            <person name="Ward L.M."/>
            <person name="Bertran E."/>
            <person name="Johnston D.T."/>
        </authorList>
    </citation>
    <scope>NUCLEOTIDE SEQUENCE [LARGE SCALE GENOMIC DNA]</scope>
    <source>
        <strain evidence="3 4">DSM 100025</strain>
    </source>
</reference>
<evidence type="ECO:0000256" key="1">
    <source>
        <dbReference type="ARBA" id="ARBA00010759"/>
    </source>
</evidence>
<dbReference type="PRINTS" id="PR01576">
    <property type="entry name" value="PDEFORMYLASE"/>
</dbReference>
<dbReference type="InterPro" id="IPR023635">
    <property type="entry name" value="Peptide_deformylase"/>
</dbReference>
<sequence length="167" mass="18842">MKKILVYPHDILRTPAEPVHRVDQAIQELIDEMLETMYAASGVGLAANQVGELKRLVVMDVTPREQGPSPIVLVNPRITLAEGEDVCEEGCLSVPEYSARVKRAQRVQVCGYDRNEKEVCIEAEGLLARCIQHELDHLEGICFVDRLAPVKKALFRRKWTKLRPKDA</sequence>
<dbReference type="RefSeq" id="WP_163298149.1">
    <property type="nucleotide sequence ID" value="NZ_JAAGRR010000029.1"/>
</dbReference>
<organism evidence="3 4">
    <name type="scientific">Dissulfurirhabdus thermomarina</name>
    <dbReference type="NCBI Taxonomy" id="1765737"/>
    <lineage>
        <taxon>Bacteria</taxon>
        <taxon>Deltaproteobacteria</taxon>
        <taxon>Dissulfurirhabdaceae</taxon>
        <taxon>Dissulfurirhabdus</taxon>
    </lineage>
</organism>
<feature type="binding site" evidence="2">
    <location>
        <position position="137"/>
    </location>
    <ligand>
        <name>Fe cation</name>
        <dbReference type="ChEBI" id="CHEBI:24875"/>
    </ligand>
</feature>
<dbReference type="EC" id="3.5.1.88" evidence="2"/>
<keyword evidence="2" id="KW-0648">Protein biosynthesis</keyword>
<comment type="similarity">
    <text evidence="1 2">Belongs to the polypeptide deformylase family.</text>
</comment>
<keyword evidence="4" id="KW-1185">Reference proteome</keyword>
<dbReference type="NCBIfam" id="NF001159">
    <property type="entry name" value="PRK00150.1-3"/>
    <property type="match status" value="1"/>
</dbReference>
<dbReference type="InterPro" id="IPR036821">
    <property type="entry name" value="Peptide_deformylase_sf"/>
</dbReference>
<comment type="function">
    <text evidence="2">Removes the formyl group from the N-terminal Met of newly synthesized proteins. Requires at least a dipeptide for an efficient rate of reaction. N-terminal L-methionine is a prerequisite for activity but the enzyme has broad specificity at other positions.</text>
</comment>
<name>A0A6N9TLK4_DISTH</name>
<dbReference type="CDD" id="cd00487">
    <property type="entry name" value="Pep_deformylase"/>
    <property type="match status" value="1"/>
</dbReference>
<comment type="cofactor">
    <cofactor evidence="2">
        <name>Fe(2+)</name>
        <dbReference type="ChEBI" id="CHEBI:29033"/>
    </cofactor>
    <text evidence="2">Binds 1 Fe(2+) ion.</text>
</comment>